<dbReference type="EMBL" id="LAZR01001948">
    <property type="protein sequence ID" value="KKN36714.1"/>
    <property type="molecule type" value="Genomic_DNA"/>
</dbReference>
<accession>A0A0F9Q2J4</accession>
<proteinExistence type="predicted"/>
<keyword evidence="1" id="KW-1133">Transmembrane helix</keyword>
<sequence length="73" mass="8370">MVHNTQPQMNLINFVSVVSGIVLLIMYIVLCVNVGNTRKDAKEQIRLLKKIAGEKEVEEETPIQEPKPEKTHW</sequence>
<feature type="transmembrane region" description="Helical" evidence="1">
    <location>
        <begin position="12"/>
        <end position="32"/>
    </location>
</feature>
<protein>
    <submittedName>
        <fullName evidence="2">Uncharacterized protein</fullName>
    </submittedName>
</protein>
<keyword evidence="1" id="KW-0472">Membrane</keyword>
<evidence type="ECO:0000256" key="1">
    <source>
        <dbReference type="SAM" id="Phobius"/>
    </source>
</evidence>
<name>A0A0F9Q2J4_9ZZZZ</name>
<evidence type="ECO:0000313" key="2">
    <source>
        <dbReference type="EMBL" id="KKN36714.1"/>
    </source>
</evidence>
<keyword evidence="1" id="KW-0812">Transmembrane</keyword>
<reference evidence="2" key="1">
    <citation type="journal article" date="2015" name="Nature">
        <title>Complex archaea that bridge the gap between prokaryotes and eukaryotes.</title>
        <authorList>
            <person name="Spang A."/>
            <person name="Saw J.H."/>
            <person name="Jorgensen S.L."/>
            <person name="Zaremba-Niedzwiedzka K."/>
            <person name="Martijn J."/>
            <person name="Lind A.E."/>
            <person name="van Eijk R."/>
            <person name="Schleper C."/>
            <person name="Guy L."/>
            <person name="Ettema T.J."/>
        </authorList>
    </citation>
    <scope>NUCLEOTIDE SEQUENCE</scope>
</reference>
<organism evidence="2">
    <name type="scientific">marine sediment metagenome</name>
    <dbReference type="NCBI Taxonomy" id="412755"/>
    <lineage>
        <taxon>unclassified sequences</taxon>
        <taxon>metagenomes</taxon>
        <taxon>ecological metagenomes</taxon>
    </lineage>
</organism>
<dbReference type="AlphaFoldDB" id="A0A0F9Q2J4"/>
<comment type="caution">
    <text evidence="2">The sequence shown here is derived from an EMBL/GenBank/DDBJ whole genome shotgun (WGS) entry which is preliminary data.</text>
</comment>
<gene>
    <name evidence="2" type="ORF">LCGC14_0771020</name>
</gene>